<dbReference type="PROSITE" id="PS00135">
    <property type="entry name" value="TRYPSIN_SER"/>
    <property type="match status" value="2"/>
</dbReference>
<dbReference type="Pfam" id="PF00089">
    <property type="entry name" value="Trypsin"/>
    <property type="match status" value="2"/>
</dbReference>
<evidence type="ECO:0000313" key="8">
    <source>
        <dbReference type="Proteomes" id="UP000053240"/>
    </source>
</evidence>
<dbReference type="PANTHER" id="PTHR24252:SF18">
    <property type="entry name" value="OVOCHYMASE 1"/>
    <property type="match status" value="1"/>
</dbReference>
<dbReference type="PRINTS" id="PR00722">
    <property type="entry name" value="CHYMOTRYPSIN"/>
</dbReference>
<accession>A0A194RB83</accession>
<feature type="domain" description="Peptidase S1" evidence="6">
    <location>
        <begin position="364"/>
        <end position="597"/>
    </location>
</feature>
<keyword evidence="3 5" id="KW-0720">Serine protease</keyword>
<dbReference type="SUPFAM" id="SSF50494">
    <property type="entry name" value="Trypsin-like serine proteases"/>
    <property type="match status" value="2"/>
</dbReference>
<keyword evidence="7" id="KW-0812">Transmembrane</keyword>
<dbReference type="PROSITE" id="PS50240">
    <property type="entry name" value="TRYPSIN_DOM"/>
    <property type="match status" value="2"/>
</dbReference>
<dbReference type="InterPro" id="IPR001314">
    <property type="entry name" value="Peptidase_S1A"/>
</dbReference>
<dbReference type="GO" id="GO:0006508">
    <property type="term" value="P:proteolysis"/>
    <property type="evidence" value="ECO:0007669"/>
    <property type="project" value="UniProtKB-KW"/>
</dbReference>
<dbReference type="InterPro" id="IPR001254">
    <property type="entry name" value="Trypsin_dom"/>
</dbReference>
<evidence type="ECO:0000313" key="7">
    <source>
        <dbReference type="EMBL" id="KPJ14530.1"/>
    </source>
</evidence>
<dbReference type="InParanoid" id="A0A194RB83"/>
<dbReference type="PROSITE" id="PS00134">
    <property type="entry name" value="TRYPSIN_HIS"/>
    <property type="match status" value="2"/>
</dbReference>
<keyword evidence="7" id="KW-0472">Membrane</keyword>
<dbReference type="CDD" id="cd00190">
    <property type="entry name" value="Tryp_SPc"/>
    <property type="match status" value="2"/>
</dbReference>
<reference evidence="7 8" key="1">
    <citation type="journal article" date="2015" name="Nat. Commun.">
        <title>Outbred genome sequencing and CRISPR/Cas9 gene editing in butterflies.</title>
        <authorList>
            <person name="Li X."/>
            <person name="Fan D."/>
            <person name="Zhang W."/>
            <person name="Liu G."/>
            <person name="Zhang L."/>
            <person name="Zhao L."/>
            <person name="Fang X."/>
            <person name="Chen L."/>
            <person name="Dong Y."/>
            <person name="Chen Y."/>
            <person name="Ding Y."/>
            <person name="Zhao R."/>
            <person name="Feng M."/>
            <person name="Zhu Y."/>
            <person name="Feng Y."/>
            <person name="Jiang X."/>
            <person name="Zhu D."/>
            <person name="Xiang H."/>
            <person name="Feng X."/>
            <person name="Li S."/>
            <person name="Wang J."/>
            <person name="Zhang G."/>
            <person name="Kronforst M.R."/>
            <person name="Wang W."/>
        </authorList>
    </citation>
    <scope>NUCLEOTIDE SEQUENCE [LARGE SCALE GENOMIC DNA]</scope>
    <source>
        <strain evidence="7">Ya'a_city_454_Pm</strain>
        <tissue evidence="7">Whole body</tissue>
    </source>
</reference>
<dbReference type="FunFam" id="2.40.10.10:FF:000006">
    <property type="entry name" value="Serine proteinase stubble"/>
    <property type="match status" value="2"/>
</dbReference>
<protein>
    <submittedName>
        <fullName evidence="7">Transmembrane protease serine 9</fullName>
    </submittedName>
</protein>
<feature type="domain" description="Peptidase S1" evidence="6">
    <location>
        <begin position="90"/>
        <end position="323"/>
    </location>
</feature>
<dbReference type="PANTHER" id="PTHR24252">
    <property type="entry name" value="ACROSIN-RELATED"/>
    <property type="match status" value="1"/>
</dbReference>
<evidence type="ECO:0000256" key="4">
    <source>
        <dbReference type="ARBA" id="ARBA00023157"/>
    </source>
</evidence>
<evidence type="ECO:0000256" key="3">
    <source>
        <dbReference type="ARBA" id="ARBA00022825"/>
    </source>
</evidence>
<dbReference type="GO" id="GO:0004252">
    <property type="term" value="F:serine-type endopeptidase activity"/>
    <property type="evidence" value="ECO:0007669"/>
    <property type="project" value="InterPro"/>
</dbReference>
<dbReference type="EMBL" id="KQ460473">
    <property type="protein sequence ID" value="KPJ14530.1"/>
    <property type="molecule type" value="Genomic_DNA"/>
</dbReference>
<gene>
    <name evidence="7" type="ORF">RR48_13601</name>
</gene>
<dbReference type="AlphaFoldDB" id="A0A194RB83"/>
<dbReference type="InterPro" id="IPR043504">
    <property type="entry name" value="Peptidase_S1_PA_chymotrypsin"/>
</dbReference>
<evidence type="ECO:0000256" key="5">
    <source>
        <dbReference type="RuleBase" id="RU363034"/>
    </source>
</evidence>
<dbReference type="InterPro" id="IPR009003">
    <property type="entry name" value="Peptidase_S1_PA"/>
</dbReference>
<dbReference type="Gene3D" id="2.40.10.10">
    <property type="entry name" value="Trypsin-like serine proteases"/>
    <property type="match status" value="2"/>
</dbReference>
<evidence type="ECO:0000256" key="1">
    <source>
        <dbReference type="ARBA" id="ARBA00022670"/>
    </source>
</evidence>
<keyword evidence="2 5" id="KW-0378">Hydrolase</keyword>
<dbReference type="SMART" id="SM00020">
    <property type="entry name" value="Tryp_SPc"/>
    <property type="match status" value="2"/>
</dbReference>
<evidence type="ECO:0000256" key="2">
    <source>
        <dbReference type="ARBA" id="ARBA00022801"/>
    </source>
</evidence>
<evidence type="ECO:0000259" key="6">
    <source>
        <dbReference type="PROSITE" id="PS50240"/>
    </source>
</evidence>
<keyword evidence="8" id="KW-1185">Reference proteome</keyword>
<proteinExistence type="predicted"/>
<keyword evidence="1 5" id="KW-0645">Protease</keyword>
<dbReference type="InterPro" id="IPR018114">
    <property type="entry name" value="TRYPSIN_HIS"/>
</dbReference>
<name>A0A194RB83_PAPMA</name>
<dbReference type="Proteomes" id="UP000053240">
    <property type="component" value="Unassembled WGS sequence"/>
</dbReference>
<keyword evidence="4" id="KW-1015">Disulfide bond</keyword>
<sequence>MSNIGSSEHRTSRCAEPILGIAGCKGRRWRELRSSRPVAKKIGTLSEPKLSANLKVSDRSYIAPHSMLKRQQLPPCMDCGCGERNEEPRVVGGAGSNVNAFPWIARLIYYKSFGCGASLINDKYVVSAAHCVKGFMWFLFRVTFGEHDRCLYKSRPETRYIVKMIVHNFTLTDLTNDISLLQLNEPVKYSHAIRPVCLPTVPSDLYHGTLATVAGWGAKAETGNWSCTLLEAQLPVLSNEECQNTNYNESKIRDVMMCAGFPATAHKDACTGDSGGPLVAENVEHAYELIGIVSWGYGCARKGFPGVYTRVNKYLDWIKDNTQDGLLANCLVKGDDPRANEHDPYAERYGCNCRCGERNEASRILGGEETNVNEFPWVARLTYFNKFYCGGMVINDRYVLTAAHCVKGLMWFMIKVTLGEHNRCNETHRPETRYVIEVISHNFTYVTFKDDIALLRLSDRVTISDTIKPVCLPHNDENTYVGVKAIAVGWGSIGEQKNHSCYLLDVELPVLSNEECRNTKYETSMIADSMLCAGFPDKGQKDTCQGDSGGPLSAERGDKRYELLGVVSWGIGCGRAGYPGVYTRVTKYLYWIKHNARQGCFCSD</sequence>
<dbReference type="InterPro" id="IPR033116">
    <property type="entry name" value="TRYPSIN_SER"/>
</dbReference>
<organism evidence="7 8">
    <name type="scientific">Papilio machaon</name>
    <name type="common">Old World swallowtail butterfly</name>
    <dbReference type="NCBI Taxonomy" id="76193"/>
    <lineage>
        <taxon>Eukaryota</taxon>
        <taxon>Metazoa</taxon>
        <taxon>Ecdysozoa</taxon>
        <taxon>Arthropoda</taxon>
        <taxon>Hexapoda</taxon>
        <taxon>Insecta</taxon>
        <taxon>Pterygota</taxon>
        <taxon>Neoptera</taxon>
        <taxon>Endopterygota</taxon>
        <taxon>Lepidoptera</taxon>
        <taxon>Glossata</taxon>
        <taxon>Ditrysia</taxon>
        <taxon>Papilionoidea</taxon>
        <taxon>Papilionidae</taxon>
        <taxon>Papilioninae</taxon>
        <taxon>Papilio</taxon>
    </lineage>
</organism>